<feature type="signal peptide" evidence="2">
    <location>
        <begin position="1"/>
        <end position="33"/>
    </location>
</feature>
<dbReference type="PROSITE" id="PS50887">
    <property type="entry name" value="GGDEF"/>
    <property type="match status" value="1"/>
</dbReference>
<feature type="transmembrane region" description="Helical" evidence="1">
    <location>
        <begin position="339"/>
        <end position="356"/>
    </location>
</feature>
<dbReference type="CDD" id="cd01949">
    <property type="entry name" value="GGDEF"/>
    <property type="match status" value="1"/>
</dbReference>
<dbReference type="InterPro" id="IPR043128">
    <property type="entry name" value="Rev_trsase/Diguanyl_cyclase"/>
</dbReference>
<evidence type="ECO:0000313" key="4">
    <source>
        <dbReference type="EMBL" id="TYZ28223.1"/>
    </source>
</evidence>
<feature type="transmembrane region" description="Helical" evidence="1">
    <location>
        <begin position="368"/>
        <end position="385"/>
    </location>
</feature>
<dbReference type="SMART" id="SM00267">
    <property type="entry name" value="GGDEF"/>
    <property type="match status" value="1"/>
</dbReference>
<feature type="transmembrane region" description="Helical" evidence="1">
    <location>
        <begin position="215"/>
        <end position="234"/>
    </location>
</feature>
<comment type="caution">
    <text evidence="4">The sequence shown here is derived from an EMBL/GenBank/DDBJ whole genome shotgun (WGS) entry which is preliminary data.</text>
</comment>
<dbReference type="Pfam" id="PF00990">
    <property type="entry name" value="GGDEF"/>
    <property type="match status" value="1"/>
</dbReference>
<dbReference type="PANTHER" id="PTHR45138">
    <property type="entry name" value="REGULATORY COMPONENTS OF SENSORY TRANSDUCTION SYSTEM"/>
    <property type="match status" value="1"/>
</dbReference>
<feature type="transmembrane region" description="Helical" evidence="1">
    <location>
        <begin position="280"/>
        <end position="304"/>
    </location>
</feature>
<dbReference type="RefSeq" id="WP_149189330.1">
    <property type="nucleotide sequence ID" value="NZ_VTOZ01000017.1"/>
</dbReference>
<dbReference type="NCBIfam" id="TIGR00254">
    <property type="entry name" value="GGDEF"/>
    <property type="match status" value="1"/>
</dbReference>
<feature type="transmembrane region" description="Helical" evidence="1">
    <location>
        <begin position="189"/>
        <end position="208"/>
    </location>
</feature>
<organism evidence="4 5">
    <name type="scientific">Selenomonas caprae</name>
    <dbReference type="NCBI Taxonomy" id="2606905"/>
    <lineage>
        <taxon>Bacteria</taxon>
        <taxon>Bacillati</taxon>
        <taxon>Bacillota</taxon>
        <taxon>Negativicutes</taxon>
        <taxon>Selenomonadales</taxon>
        <taxon>Selenomonadaceae</taxon>
        <taxon>Selenomonas</taxon>
    </lineage>
</organism>
<keyword evidence="2" id="KW-0732">Signal</keyword>
<keyword evidence="1" id="KW-1133">Transmembrane helix</keyword>
<dbReference type="GO" id="GO:0052621">
    <property type="term" value="F:diguanylate cyclase activity"/>
    <property type="evidence" value="ECO:0007669"/>
    <property type="project" value="TreeGrafter"/>
</dbReference>
<evidence type="ECO:0000256" key="1">
    <source>
        <dbReference type="SAM" id="Phobius"/>
    </source>
</evidence>
<sequence length="585" mass="66334">MGKHRKAILWKGLRRALLLAASLLLLLMPRGLAADLDGPWYWQEDPVSRDGVSSVEVVQAALAGMGNWQPYAAPAQPPFQRDDQYIWLMTVLPQADEMRDASLLMMVTDQSFEVWLDDRQIYTYGDMEPQLMSYGQKWHLIPLPADYAGRHLYIRTFSANPLYLGDFGTIKLDASVVQMSTLMRQDIPYIANIPLAVFMILIMLMYYMSPTAPKTLYAQIILFMLAFVVWMICASNTKQLFVDAPVFWWLLLRVNVYFLPILANLIVYRVVDKRYRRSTWMAMLAFVVLLFIAVLSEILGLRGLDGCASAFYIMLPAIEGLVSYWAIRSAIRGNKYCRALLVPLVGMVIAGTLDGFSRHFHWLADMGYLLPYGTISIGIFVLYIVQQQIRRERMLSARAAGLEEAVAEAVARSEIDALTHCYNRNRMEAVLAAEISQHGQEKESFSLIMLDIDYFKIINDTYGHDAGDEVLAAFAGVIRKNIKKADIFIRWGGEEFILICRGCSSDEAYFVAERLRRQVEWSCIFARQRITCSVGVASWQGADDSAAQLIKRVDTALYTAKRSGRNMVCRESLLPEKMDLALNGN</sequence>
<feature type="chain" id="PRO_5023015279" evidence="2">
    <location>
        <begin position="34"/>
        <end position="585"/>
    </location>
</feature>
<evidence type="ECO:0000313" key="5">
    <source>
        <dbReference type="Proteomes" id="UP000322783"/>
    </source>
</evidence>
<gene>
    <name evidence="4" type="ORF">FZ041_09110</name>
</gene>
<dbReference type="FunFam" id="3.30.70.270:FF:000001">
    <property type="entry name" value="Diguanylate cyclase domain protein"/>
    <property type="match status" value="1"/>
</dbReference>
<feature type="domain" description="GGDEF" evidence="3">
    <location>
        <begin position="443"/>
        <end position="573"/>
    </location>
</feature>
<feature type="transmembrane region" description="Helical" evidence="1">
    <location>
        <begin position="246"/>
        <end position="268"/>
    </location>
</feature>
<dbReference type="SUPFAM" id="SSF55073">
    <property type="entry name" value="Nucleotide cyclase"/>
    <property type="match status" value="1"/>
</dbReference>
<keyword evidence="1" id="KW-0472">Membrane</keyword>
<proteinExistence type="predicted"/>
<keyword evidence="1" id="KW-0812">Transmembrane</keyword>
<keyword evidence="5" id="KW-1185">Reference proteome</keyword>
<dbReference type="InterPro" id="IPR000160">
    <property type="entry name" value="GGDEF_dom"/>
</dbReference>
<accession>A0A5D6WJT2</accession>
<evidence type="ECO:0000256" key="2">
    <source>
        <dbReference type="SAM" id="SignalP"/>
    </source>
</evidence>
<dbReference type="InterPro" id="IPR050469">
    <property type="entry name" value="Diguanylate_Cyclase"/>
</dbReference>
<reference evidence="4 5" key="1">
    <citation type="submission" date="2019-08" db="EMBL/GenBank/DDBJ databases">
        <title>Selenomonas sp. mPRGC5 and Selenomonas sp. mPRGC8 isolated from ruminal fluid of dairy goat (Capra hircus).</title>
        <authorList>
            <person name="Poothong S."/>
            <person name="Nuengjamnong C."/>
            <person name="Tanasupawat S."/>
        </authorList>
    </citation>
    <scope>NUCLEOTIDE SEQUENCE [LARGE SCALE GENOMIC DNA]</scope>
    <source>
        <strain evidence="5">mPRGC8</strain>
    </source>
</reference>
<dbReference type="InterPro" id="IPR029787">
    <property type="entry name" value="Nucleotide_cyclase"/>
</dbReference>
<dbReference type="Proteomes" id="UP000322783">
    <property type="component" value="Unassembled WGS sequence"/>
</dbReference>
<dbReference type="EMBL" id="VTOZ01000017">
    <property type="protein sequence ID" value="TYZ28223.1"/>
    <property type="molecule type" value="Genomic_DNA"/>
</dbReference>
<evidence type="ECO:0000259" key="3">
    <source>
        <dbReference type="PROSITE" id="PS50887"/>
    </source>
</evidence>
<dbReference type="AlphaFoldDB" id="A0A5D6WJT2"/>
<protein>
    <submittedName>
        <fullName evidence="4">Diguanylate cyclase</fullName>
    </submittedName>
</protein>
<feature type="transmembrane region" description="Helical" evidence="1">
    <location>
        <begin position="310"/>
        <end position="327"/>
    </location>
</feature>
<dbReference type="Gene3D" id="3.30.70.270">
    <property type="match status" value="1"/>
</dbReference>
<dbReference type="PANTHER" id="PTHR45138:SF9">
    <property type="entry name" value="DIGUANYLATE CYCLASE DGCM-RELATED"/>
    <property type="match status" value="1"/>
</dbReference>
<name>A0A5D6WJT2_9FIRM</name>